<dbReference type="EMBL" id="CP016428">
    <property type="protein sequence ID" value="ANW01356.1"/>
    <property type="molecule type" value="Genomic_DNA"/>
</dbReference>
<proteinExistence type="predicted"/>
<evidence type="ECO:0000313" key="1">
    <source>
        <dbReference type="EMBL" id="ANW01356.1"/>
    </source>
</evidence>
<dbReference type="AlphaFoldDB" id="A0A1B1UF90"/>
<dbReference type="KEGG" id="bic:LMTR13_15445"/>
<protein>
    <submittedName>
        <fullName evidence="1">Uncharacterized protein</fullName>
    </submittedName>
</protein>
<reference evidence="1 2" key="1">
    <citation type="submission" date="2016-07" db="EMBL/GenBank/DDBJ databases">
        <title>Complete genome sequence of Bradyrhizobium icense LMTR 13T, a potential inoculant strain isolated from lima bean (Phaseolus lunatus) in Peru.</title>
        <authorList>
            <person name="Ormeno-Orrillo E."/>
            <person name="Duran D."/>
            <person name="Rogel M.A."/>
            <person name="Rey L."/>
            <person name="Imperial J."/>
            <person name="Ruiz-Argueso T."/>
            <person name="Martinez-Romero E."/>
        </authorList>
    </citation>
    <scope>NUCLEOTIDE SEQUENCE [LARGE SCALE GENOMIC DNA]</scope>
    <source>
        <strain evidence="1 2">LMTR 13</strain>
    </source>
</reference>
<organism evidence="1 2">
    <name type="scientific">Bradyrhizobium icense</name>
    <dbReference type="NCBI Taxonomy" id="1274631"/>
    <lineage>
        <taxon>Bacteria</taxon>
        <taxon>Pseudomonadati</taxon>
        <taxon>Pseudomonadota</taxon>
        <taxon>Alphaproteobacteria</taxon>
        <taxon>Hyphomicrobiales</taxon>
        <taxon>Nitrobacteraceae</taxon>
        <taxon>Bradyrhizobium</taxon>
    </lineage>
</organism>
<dbReference type="Proteomes" id="UP000092839">
    <property type="component" value="Chromosome"/>
</dbReference>
<evidence type="ECO:0000313" key="2">
    <source>
        <dbReference type="Proteomes" id="UP000092839"/>
    </source>
</evidence>
<sequence length="67" mass="8044">MRLRAFQWVNHGWLLFHHRSPLRRAPKYLREAQAEWLSTAEKQFVDLNADGLHPAFGLPRRRSTHLR</sequence>
<keyword evidence="2" id="KW-1185">Reference proteome</keyword>
<name>A0A1B1UF90_9BRAD</name>
<gene>
    <name evidence="1" type="ORF">LMTR13_15445</name>
</gene>
<accession>A0A1B1UF90</accession>